<dbReference type="GO" id="GO:0005634">
    <property type="term" value="C:nucleus"/>
    <property type="evidence" value="ECO:0007669"/>
    <property type="project" value="TreeGrafter"/>
</dbReference>
<dbReference type="PROSITE" id="PS50082">
    <property type="entry name" value="WD_REPEATS_2"/>
    <property type="match status" value="1"/>
</dbReference>
<organism evidence="6">
    <name type="scientific">Melanopsichium pennsylvanicum 4</name>
    <dbReference type="NCBI Taxonomy" id="1398559"/>
    <lineage>
        <taxon>Eukaryota</taxon>
        <taxon>Fungi</taxon>
        <taxon>Dikarya</taxon>
        <taxon>Basidiomycota</taxon>
        <taxon>Ustilaginomycotina</taxon>
        <taxon>Ustilaginomycetes</taxon>
        <taxon>Ustilaginales</taxon>
        <taxon>Ustilaginaceae</taxon>
        <taxon>Melanopsichium</taxon>
    </lineage>
</organism>
<evidence type="ECO:0000256" key="1">
    <source>
        <dbReference type="ARBA" id="ARBA00022490"/>
    </source>
</evidence>
<dbReference type="Pfam" id="PF00400">
    <property type="entry name" value="WD40"/>
    <property type="match status" value="2"/>
</dbReference>
<dbReference type="GO" id="GO:0010992">
    <property type="term" value="P:ubiquitin recycling"/>
    <property type="evidence" value="ECO:0007669"/>
    <property type="project" value="TreeGrafter"/>
</dbReference>
<proteinExistence type="predicted"/>
<name>A0A077RA96_9BASI</name>
<evidence type="ECO:0000256" key="2">
    <source>
        <dbReference type="ARBA" id="ARBA00022574"/>
    </source>
</evidence>
<feature type="repeat" description="WD" evidence="4">
    <location>
        <begin position="198"/>
        <end position="225"/>
    </location>
</feature>
<evidence type="ECO:0000313" key="6">
    <source>
        <dbReference type="EMBL" id="CDI56206.1"/>
    </source>
</evidence>
<dbReference type="PANTHER" id="PTHR19849:SF0">
    <property type="entry name" value="PHOSPHOLIPASE A-2-ACTIVATING PROTEIN"/>
    <property type="match status" value="1"/>
</dbReference>
<keyword evidence="1" id="KW-0963">Cytoplasm</keyword>
<dbReference type="GO" id="GO:0043130">
    <property type="term" value="F:ubiquitin binding"/>
    <property type="evidence" value="ECO:0007669"/>
    <property type="project" value="TreeGrafter"/>
</dbReference>
<dbReference type="InterPro" id="IPR015943">
    <property type="entry name" value="WD40/YVTN_repeat-like_dom_sf"/>
</dbReference>
<dbReference type="EMBL" id="HG529679">
    <property type="protein sequence ID" value="CDI56206.1"/>
    <property type="molecule type" value="Genomic_DNA"/>
</dbReference>
<dbReference type="InterPro" id="IPR001680">
    <property type="entry name" value="WD40_rpt"/>
</dbReference>
<dbReference type="SUPFAM" id="SSF50978">
    <property type="entry name" value="WD40 repeat-like"/>
    <property type="match status" value="1"/>
</dbReference>
<dbReference type="PANTHER" id="PTHR19849">
    <property type="entry name" value="PHOSPHOLIPASE A-2-ACTIVATING PROTEIN"/>
    <property type="match status" value="1"/>
</dbReference>
<dbReference type="SMART" id="SM00320">
    <property type="entry name" value="WD40"/>
    <property type="match status" value="2"/>
</dbReference>
<keyword evidence="2 4" id="KW-0853">WD repeat</keyword>
<keyword evidence="3" id="KW-0677">Repeat</keyword>
<dbReference type="Gene3D" id="2.130.10.10">
    <property type="entry name" value="YVTN repeat-like/Quinoprotein amine dehydrogenase"/>
    <property type="match status" value="2"/>
</dbReference>
<sequence length="298" mass="32992">MTATTDTIITATTNNETLQYQQSTSRFRLTHVLQAHSSDVLLGSLDSQIRCFDPLRPDKPLQVLSDHWDNISVLKPYNGIKLNDNEHSVPPVLISASWDKTARVWIWDATRAECGKEQEKEKELGGSSTNSGKGRYLTSSADLFIRLFHGDQLYAVYAGHTDVVRSLELLPILPCQVKHDDDDKGICEQATGIPALYPNEQLFASTSNDGTVRIWSLDPRRSPTQGNGGDSLRVLQAYTSLVYDLAAYVDHATQKPRLIEKLISVISCKNHKAGKPSRSTPEIREGGEEDSSGPVTPF</sequence>
<dbReference type="GO" id="GO:0043161">
    <property type="term" value="P:proteasome-mediated ubiquitin-dependent protein catabolic process"/>
    <property type="evidence" value="ECO:0007669"/>
    <property type="project" value="TreeGrafter"/>
</dbReference>
<protein>
    <submittedName>
        <fullName evidence="6">Related to DOA1-involved in ubiquitin-dependent proteolysis</fullName>
    </submittedName>
</protein>
<feature type="region of interest" description="Disordered" evidence="5">
    <location>
        <begin position="271"/>
        <end position="298"/>
    </location>
</feature>
<reference evidence="6" key="1">
    <citation type="journal article" date="2014" name="Genome Biol. Evol.">
        <title>Gene Loss Rather Than Gene Gain Is Associated with a Host Jump from Monocots to Dicots in the Smut Fungus Melanopsichium pennsylvanicum.</title>
        <authorList>
            <person name="Sharma R."/>
            <person name="Mishra B."/>
            <person name="Runge F."/>
            <person name="Thines M."/>
        </authorList>
    </citation>
    <scope>NUCLEOTIDE SEQUENCE</scope>
    <source>
        <strain evidence="6">4</strain>
    </source>
</reference>
<dbReference type="GO" id="GO:0005737">
    <property type="term" value="C:cytoplasm"/>
    <property type="evidence" value="ECO:0007669"/>
    <property type="project" value="TreeGrafter"/>
</dbReference>
<evidence type="ECO:0000256" key="5">
    <source>
        <dbReference type="SAM" id="MobiDB-lite"/>
    </source>
</evidence>
<dbReference type="AlphaFoldDB" id="A0A077RA96"/>
<evidence type="ECO:0000256" key="3">
    <source>
        <dbReference type="ARBA" id="ARBA00022737"/>
    </source>
</evidence>
<evidence type="ECO:0000256" key="4">
    <source>
        <dbReference type="PROSITE-ProRule" id="PRU00221"/>
    </source>
</evidence>
<accession>A0A077RA96</accession>
<dbReference type="InterPro" id="IPR036322">
    <property type="entry name" value="WD40_repeat_dom_sf"/>
</dbReference>